<keyword evidence="10 13" id="KW-0472">Membrane</keyword>
<comment type="subcellular location">
    <subcellularLocation>
        <location evidence="1 13">Cell membrane</location>
        <topology evidence="1 13">Multi-pass membrane protein</topology>
    </subcellularLocation>
</comment>
<evidence type="ECO:0000256" key="1">
    <source>
        <dbReference type="ARBA" id="ARBA00004651"/>
    </source>
</evidence>
<keyword evidence="4 13" id="KW-1003">Cell membrane</keyword>
<evidence type="ECO:0000256" key="9">
    <source>
        <dbReference type="ARBA" id="ARBA00023027"/>
    </source>
</evidence>
<keyword evidence="6 13" id="KW-0874">Quinone</keyword>
<comment type="catalytic activity">
    <reaction evidence="12 13">
        <text>a quinone + NADH + 5 H(+)(in) = a quinol + NAD(+) + 4 H(+)(out)</text>
        <dbReference type="Rhea" id="RHEA:57888"/>
        <dbReference type="ChEBI" id="CHEBI:15378"/>
        <dbReference type="ChEBI" id="CHEBI:24646"/>
        <dbReference type="ChEBI" id="CHEBI:57540"/>
        <dbReference type="ChEBI" id="CHEBI:57945"/>
        <dbReference type="ChEBI" id="CHEBI:132124"/>
    </reaction>
</comment>
<reference evidence="14" key="1">
    <citation type="submission" date="2012-02" db="EMBL/GenBank/DDBJ databases">
        <title>The complete genome of Solitalea canadensis DSM 3403.</title>
        <authorList>
            <consortium name="US DOE Joint Genome Institute (JGI-PGF)"/>
            <person name="Lucas S."/>
            <person name="Copeland A."/>
            <person name="Lapidus A."/>
            <person name="Glavina del Rio T."/>
            <person name="Dalin E."/>
            <person name="Tice H."/>
            <person name="Bruce D."/>
            <person name="Goodwin L."/>
            <person name="Pitluck S."/>
            <person name="Peters L."/>
            <person name="Ovchinnikova G."/>
            <person name="Lu M."/>
            <person name="Kyrpides N."/>
            <person name="Mavromatis K."/>
            <person name="Ivanova N."/>
            <person name="Brettin T."/>
            <person name="Detter J.C."/>
            <person name="Han C."/>
            <person name="Larimer F."/>
            <person name="Land M."/>
            <person name="Hauser L."/>
            <person name="Markowitz V."/>
            <person name="Cheng J.-F."/>
            <person name="Hugenholtz P."/>
            <person name="Woyke T."/>
            <person name="Wu D."/>
            <person name="Spring S."/>
            <person name="Schroeder M."/>
            <person name="Kopitz M."/>
            <person name="Brambilla E."/>
            <person name="Klenk H.-P."/>
            <person name="Eisen J.A."/>
        </authorList>
    </citation>
    <scope>NUCLEOTIDE SEQUENCE</scope>
    <source>
        <strain evidence="14">DSM 3403</strain>
    </source>
</reference>
<dbReference type="Gene3D" id="1.20.120.1200">
    <property type="entry name" value="NADH-ubiquinone/plastoquinone oxidoreductase chain 6, subunit NuoJ"/>
    <property type="match status" value="1"/>
</dbReference>
<dbReference type="STRING" id="929556.Solca_3108"/>
<keyword evidence="7" id="KW-1278">Translocase</keyword>
<evidence type="ECO:0000313" key="15">
    <source>
        <dbReference type="Proteomes" id="UP000007590"/>
    </source>
</evidence>
<feature type="transmembrane region" description="Helical" evidence="13">
    <location>
        <begin position="20"/>
        <end position="41"/>
    </location>
</feature>
<accession>H8KWK3</accession>
<protein>
    <recommendedName>
        <fullName evidence="3 13">NADH-quinone oxidoreductase subunit J</fullName>
        <ecNumber evidence="13">7.1.1.-</ecNumber>
    </recommendedName>
</protein>
<feature type="transmembrane region" description="Helical" evidence="13">
    <location>
        <begin position="48"/>
        <end position="64"/>
    </location>
</feature>
<keyword evidence="14" id="KW-0830">Ubiquinone</keyword>
<evidence type="ECO:0000256" key="10">
    <source>
        <dbReference type="ARBA" id="ARBA00023136"/>
    </source>
</evidence>
<evidence type="ECO:0000256" key="13">
    <source>
        <dbReference type="RuleBase" id="RU004429"/>
    </source>
</evidence>
<comment type="function">
    <text evidence="13">NDH-1 shuttles electrons from NADH, via FMN and iron-sulfur (Fe-S) centers, to quinones in the respiratory chain. Couples the redox reaction to proton translocation (for every two electrons transferred, four hydrogen ions are translocated across the cytoplasmic membrane), and thus conserves the redox energy in a proton gradient.</text>
</comment>
<proteinExistence type="inferred from homology"/>
<dbReference type="KEGG" id="scn:Solca_3108"/>
<dbReference type="InterPro" id="IPR042106">
    <property type="entry name" value="Nuo/plastoQ_OxRdtase_6_NuoJ"/>
</dbReference>
<sequence>MKQRRINLATLCLGGKKRHTMAILFYIASLVAILATLLVITRKHPVHALLYLVVSFLSVSIIFYQLGAPFIAVLEIIVYAGAIVVFFIFVVMMLNLGIETKMKESEWLRPQTWFGPTVLSGILLIELIYMVGIAKNEVLAITEIGPTQVAASLFGPYLIGVELAAMLLMAGVVGAAHIGQHKRKHWHRFLKE</sequence>
<dbReference type="AlphaFoldDB" id="H8KWK3"/>
<evidence type="ECO:0000256" key="11">
    <source>
        <dbReference type="ARBA" id="ARBA00025811"/>
    </source>
</evidence>
<evidence type="ECO:0000313" key="14">
    <source>
        <dbReference type="EMBL" id="AFD08121.1"/>
    </source>
</evidence>
<dbReference type="PANTHER" id="PTHR33269">
    <property type="entry name" value="NADH-UBIQUINONE OXIDOREDUCTASE CHAIN 6"/>
    <property type="match status" value="1"/>
</dbReference>
<evidence type="ECO:0000256" key="5">
    <source>
        <dbReference type="ARBA" id="ARBA00022692"/>
    </source>
</evidence>
<dbReference type="FunFam" id="1.20.120.1200:FF:000001">
    <property type="entry name" value="NADH-quinone oxidoreductase subunit J"/>
    <property type="match status" value="1"/>
</dbReference>
<comment type="similarity">
    <text evidence="2 13">Belongs to the complex I subunit 6 family.</text>
</comment>
<organism evidence="14 15">
    <name type="scientific">Solitalea canadensis (strain ATCC 29591 / DSM 3403 / JCM 21819 / LMG 8368 / NBRC 15130 / NCIMB 12057 / USAM 9D)</name>
    <name type="common">Flexibacter canadensis</name>
    <dbReference type="NCBI Taxonomy" id="929556"/>
    <lineage>
        <taxon>Bacteria</taxon>
        <taxon>Pseudomonadati</taxon>
        <taxon>Bacteroidota</taxon>
        <taxon>Sphingobacteriia</taxon>
        <taxon>Sphingobacteriales</taxon>
        <taxon>Sphingobacteriaceae</taxon>
        <taxon>Solitalea</taxon>
    </lineage>
</organism>
<keyword evidence="8 13" id="KW-1133">Transmembrane helix</keyword>
<dbReference type="GO" id="GO:0048038">
    <property type="term" value="F:quinone binding"/>
    <property type="evidence" value="ECO:0007669"/>
    <property type="project" value="UniProtKB-UniRule"/>
</dbReference>
<dbReference type="Pfam" id="PF00499">
    <property type="entry name" value="Oxidored_q3"/>
    <property type="match status" value="1"/>
</dbReference>
<dbReference type="eggNOG" id="COG0839">
    <property type="taxonomic scope" value="Bacteria"/>
</dbReference>
<evidence type="ECO:0000256" key="6">
    <source>
        <dbReference type="ARBA" id="ARBA00022719"/>
    </source>
</evidence>
<dbReference type="InterPro" id="IPR001457">
    <property type="entry name" value="NADH_UbQ/plastoQ_OxRdtase_su6"/>
</dbReference>
<dbReference type="NCBIfam" id="NF005162">
    <property type="entry name" value="PRK06638.1-1"/>
    <property type="match status" value="1"/>
</dbReference>
<feature type="transmembrane region" description="Helical" evidence="13">
    <location>
        <begin position="113"/>
        <end position="134"/>
    </location>
</feature>
<dbReference type="HOGENOM" id="CLU_085957_0_1_10"/>
<evidence type="ECO:0000256" key="8">
    <source>
        <dbReference type="ARBA" id="ARBA00022989"/>
    </source>
</evidence>
<feature type="transmembrane region" description="Helical" evidence="13">
    <location>
        <begin position="70"/>
        <end position="92"/>
    </location>
</feature>
<dbReference type="GO" id="GO:0008137">
    <property type="term" value="F:NADH dehydrogenase (ubiquinone) activity"/>
    <property type="evidence" value="ECO:0007669"/>
    <property type="project" value="UniProtKB-UniRule"/>
</dbReference>
<evidence type="ECO:0000256" key="12">
    <source>
        <dbReference type="ARBA" id="ARBA00047712"/>
    </source>
</evidence>
<dbReference type="Proteomes" id="UP000007590">
    <property type="component" value="Chromosome"/>
</dbReference>
<keyword evidence="5 13" id="KW-0812">Transmembrane</keyword>
<evidence type="ECO:0000256" key="2">
    <source>
        <dbReference type="ARBA" id="ARBA00005698"/>
    </source>
</evidence>
<comment type="subunit">
    <text evidence="11">Composed of 13 different subunits. Subunits NuoA, H, J, K, L, M, N constitute the membrane sector of the complex.</text>
</comment>
<name>H8KWK3_SOLCM</name>
<evidence type="ECO:0000256" key="4">
    <source>
        <dbReference type="ARBA" id="ARBA00022475"/>
    </source>
</evidence>
<feature type="transmembrane region" description="Helical" evidence="13">
    <location>
        <begin position="154"/>
        <end position="178"/>
    </location>
</feature>
<evidence type="ECO:0000256" key="7">
    <source>
        <dbReference type="ARBA" id="ARBA00022967"/>
    </source>
</evidence>
<dbReference type="EC" id="7.1.1.-" evidence="13"/>
<keyword evidence="15" id="KW-1185">Reference proteome</keyword>
<dbReference type="PANTHER" id="PTHR33269:SF17">
    <property type="entry name" value="NADH-UBIQUINONE OXIDOREDUCTASE CHAIN 6"/>
    <property type="match status" value="1"/>
</dbReference>
<keyword evidence="9 13" id="KW-0520">NAD</keyword>
<evidence type="ECO:0000256" key="3">
    <source>
        <dbReference type="ARBA" id="ARBA00019907"/>
    </source>
</evidence>
<gene>
    <name evidence="14" type="ordered locus">Solca_3108</name>
</gene>
<dbReference type="EMBL" id="CP003349">
    <property type="protein sequence ID" value="AFD08121.1"/>
    <property type="molecule type" value="Genomic_DNA"/>
</dbReference>
<dbReference type="GO" id="GO:0005886">
    <property type="term" value="C:plasma membrane"/>
    <property type="evidence" value="ECO:0007669"/>
    <property type="project" value="UniProtKB-SubCell"/>
</dbReference>